<feature type="region of interest" description="Disordered" evidence="1">
    <location>
        <begin position="86"/>
        <end position="162"/>
    </location>
</feature>
<dbReference type="Proteomes" id="UP000015545">
    <property type="component" value="Segment"/>
</dbReference>
<protein>
    <submittedName>
        <fullName evidence="2">Putative lysozyme</fullName>
    </submittedName>
</protein>
<evidence type="ECO:0000256" key="1">
    <source>
        <dbReference type="SAM" id="MobiDB-lite"/>
    </source>
</evidence>
<dbReference type="EMBL" id="KF147891">
    <property type="protein sequence ID" value="AGS82078.1"/>
    <property type="molecule type" value="Genomic_DNA"/>
</dbReference>
<dbReference type="KEGG" id="vg:16574880"/>
<gene>
    <name evidence="2" type="ORF">PaBG_00194</name>
</gene>
<dbReference type="OrthoDB" id="38321at10239"/>
<evidence type="ECO:0000313" key="3">
    <source>
        <dbReference type="Proteomes" id="UP000015545"/>
    </source>
</evidence>
<accession>S5WBC7</accession>
<name>S5WBC7_9CAUD</name>
<keyword evidence="3" id="KW-1185">Reference proteome</keyword>
<evidence type="ECO:0000313" key="2">
    <source>
        <dbReference type="EMBL" id="AGS82078.1"/>
    </source>
</evidence>
<proteinExistence type="predicted"/>
<organism evidence="2 3">
    <name type="scientific">Pseudomonas phage PaBG</name>
    <dbReference type="NCBI Taxonomy" id="1335230"/>
    <lineage>
        <taxon>Viruses</taxon>
        <taxon>Duplodnaviria</taxon>
        <taxon>Heunggongvirae</taxon>
        <taxon>Uroviricota</taxon>
        <taxon>Caudoviricetes</taxon>
        <taxon>Baikalvirus</taxon>
        <taxon>Baikalvirus PaBG</taxon>
    </lineage>
</organism>
<feature type="compositionally biased region" description="Basic residues" evidence="1">
    <location>
        <begin position="149"/>
        <end position="162"/>
    </location>
</feature>
<reference evidence="2 3" key="1">
    <citation type="journal article" date="2014" name="Genome Announc.">
        <title>Complete Genome Sequence of the Novel Giant Pseudomonas Phage PaBG.</title>
        <authorList>
            <person name="Sykilinda N.N."/>
            <person name="Bondar A.A."/>
            <person name="Gorshkova A.S."/>
            <person name="Kurochkina L.P."/>
            <person name="Kulikov E.E."/>
            <person name="Shneider M.M."/>
            <person name="Kadykov V.A."/>
            <person name="Solovjeva N.V."/>
            <person name="Kabilov M.R."/>
            <person name="Mesyanzhinov V.V."/>
            <person name="Vlassov V.V."/>
            <person name="Drukker V.V."/>
            <person name="Miroshnikov K.A."/>
        </authorList>
    </citation>
    <scope>NUCLEOTIDE SEQUENCE [LARGE SCALE GENOMIC DNA]</scope>
</reference>
<sequence length="162" mass="17763">MAQQLVLFHLGFYKGLIDGIWSTATITAKKKFEADMSFLPAYPNQGLPFGERDKLPKNMYYANGLIKHRELTPEREKEIMDAMKARMGAATREEPKVEVGITEIDGAGLVGPAGEAGQPGPDYPADGQPNALAGAAGQEQKPAHQQQGKPHHHGHRPKDQRR</sequence>